<evidence type="ECO:0000313" key="2">
    <source>
        <dbReference type="Proteomes" id="UP000011770"/>
    </source>
</evidence>
<evidence type="ECO:0000313" key="1">
    <source>
        <dbReference type="EMBL" id="EMF83818.1"/>
    </source>
</evidence>
<organism evidence="1 2">
    <name type="scientific">Leptospira weilii serovar Topaz str. LT2116</name>
    <dbReference type="NCBI Taxonomy" id="1088540"/>
    <lineage>
        <taxon>Bacteria</taxon>
        <taxon>Pseudomonadati</taxon>
        <taxon>Spirochaetota</taxon>
        <taxon>Spirochaetia</taxon>
        <taxon>Leptospirales</taxon>
        <taxon>Leptospiraceae</taxon>
        <taxon>Leptospira</taxon>
    </lineage>
</organism>
<name>M3ERX3_9LEPT</name>
<accession>M3ERX3</accession>
<comment type="caution">
    <text evidence="1">The sequence shown here is derived from an EMBL/GenBank/DDBJ whole genome shotgun (WGS) entry which is preliminary data.</text>
</comment>
<reference evidence="1 2" key="1">
    <citation type="submission" date="2013-01" db="EMBL/GenBank/DDBJ databases">
        <authorList>
            <person name="Harkins D.M."/>
            <person name="Durkin A.S."/>
            <person name="Brinkac L.M."/>
            <person name="Haft D.H."/>
            <person name="Selengut J.D."/>
            <person name="Sanka R."/>
            <person name="DePew J."/>
            <person name="Purushe J."/>
            <person name="Tulsiani S.M."/>
            <person name="Graham G.C."/>
            <person name="Burns M.-A."/>
            <person name="Dohnt M.F."/>
            <person name="Smythe L.D."/>
            <person name="McKay D.B."/>
            <person name="Craig S.B."/>
            <person name="Vinetz J.M."/>
            <person name="Sutton G.G."/>
            <person name="Nierman W.C."/>
            <person name="Fouts D.E."/>
        </authorList>
    </citation>
    <scope>NUCLEOTIDE SEQUENCE [LARGE SCALE GENOMIC DNA]</scope>
    <source>
        <strain evidence="1 2">LT2116</strain>
    </source>
</reference>
<proteinExistence type="predicted"/>
<protein>
    <submittedName>
        <fullName evidence="1">Uncharacterized protein</fullName>
    </submittedName>
</protein>
<dbReference type="EMBL" id="AHOR02000010">
    <property type="protein sequence ID" value="EMF83818.1"/>
    <property type="molecule type" value="Genomic_DNA"/>
</dbReference>
<dbReference type="AlphaFoldDB" id="M3ERX3"/>
<sequence>MSECPLCKFHRSGDLSEVLVRFGEFSVRHCEEEKNSKVIFI</sequence>
<dbReference type="Proteomes" id="UP000011770">
    <property type="component" value="Unassembled WGS sequence"/>
</dbReference>
<gene>
    <name evidence="1" type="ORF">LEP1GSC188_4326</name>
</gene>